<evidence type="ECO:0000313" key="1">
    <source>
        <dbReference type="EMBL" id="ROO30430.1"/>
    </source>
</evidence>
<keyword evidence="2" id="KW-1185">Reference proteome</keyword>
<dbReference type="EMBL" id="AYKH01000001">
    <property type="protein sequence ID" value="ROO30430.1"/>
    <property type="molecule type" value="Genomic_DNA"/>
</dbReference>
<dbReference type="InterPro" id="IPR053745">
    <property type="entry name" value="Viral_Tail_Comp_sf"/>
</dbReference>
<dbReference type="InterPro" id="IPR021508">
    <property type="entry name" value="Gp17-like"/>
</dbReference>
<proteinExistence type="predicted"/>
<gene>
    <name evidence="1" type="ORF">SAOR_00960</name>
</gene>
<dbReference type="Proteomes" id="UP000283993">
    <property type="component" value="Unassembled WGS sequence"/>
</dbReference>
<accession>A0A423PXV9</accession>
<comment type="caution">
    <text evidence="1">The sequence shown here is derived from an EMBL/GenBank/DDBJ whole genome shotgun (WGS) entry which is preliminary data.</text>
</comment>
<name>A0A423PXV9_9GAMM</name>
<evidence type="ECO:0008006" key="3">
    <source>
        <dbReference type="Google" id="ProtNLM"/>
    </source>
</evidence>
<protein>
    <recommendedName>
        <fullName evidence="3">DUF3168 domain-containing protein</fullName>
    </recommendedName>
</protein>
<organism evidence="1 2">
    <name type="scientific">Salinisphaera orenii MK-B5</name>
    <dbReference type="NCBI Taxonomy" id="856730"/>
    <lineage>
        <taxon>Bacteria</taxon>
        <taxon>Pseudomonadati</taxon>
        <taxon>Pseudomonadota</taxon>
        <taxon>Gammaproteobacteria</taxon>
        <taxon>Salinisphaerales</taxon>
        <taxon>Salinisphaeraceae</taxon>
        <taxon>Salinisphaera</taxon>
    </lineage>
</organism>
<dbReference type="Pfam" id="PF11367">
    <property type="entry name" value="Tail_completion_gp17"/>
    <property type="match status" value="1"/>
</dbReference>
<dbReference type="Gene3D" id="3.30.2000.30">
    <property type="match status" value="1"/>
</dbReference>
<dbReference type="AlphaFoldDB" id="A0A423PXV9"/>
<sequence>MIANIYPILAADTDIAAAVADRIYMTVARQHAETPFIVWQPISSVPYNTLALGPTDDQQRIQIDVYAGDPTQARALAGAVTRCVAQHGNVLSGAIPSFENETRLHRYSLDVSLFHRRAS</sequence>
<evidence type="ECO:0000313" key="2">
    <source>
        <dbReference type="Proteomes" id="UP000283993"/>
    </source>
</evidence>
<reference evidence="1 2" key="1">
    <citation type="submission" date="2013-10" db="EMBL/GenBank/DDBJ databases">
        <title>Salinisphaera orenii MK-B5 Genome Sequencing.</title>
        <authorList>
            <person name="Lai Q."/>
            <person name="Li C."/>
            <person name="Shao Z."/>
        </authorList>
    </citation>
    <scope>NUCLEOTIDE SEQUENCE [LARGE SCALE GENOMIC DNA]</scope>
    <source>
        <strain evidence="1 2">MK-B5</strain>
    </source>
</reference>
<dbReference type="RefSeq" id="WP_123629801.1">
    <property type="nucleotide sequence ID" value="NZ_AYKH01000001.1"/>
</dbReference>